<dbReference type="InterPro" id="IPR013216">
    <property type="entry name" value="Methyltransf_11"/>
</dbReference>
<protein>
    <recommendedName>
        <fullName evidence="1">Methyltransferase type 11 domain-containing protein</fullName>
    </recommendedName>
</protein>
<organism evidence="2 3">
    <name type="scientific">Candidatus Doudnabacteria bacterium RIFCSPHIGHO2_01_FULL_46_14</name>
    <dbReference type="NCBI Taxonomy" id="1817824"/>
    <lineage>
        <taxon>Bacteria</taxon>
        <taxon>Candidatus Doudnaibacteriota</taxon>
    </lineage>
</organism>
<dbReference type="Proteomes" id="UP000176864">
    <property type="component" value="Unassembled WGS sequence"/>
</dbReference>
<proteinExistence type="predicted"/>
<evidence type="ECO:0000313" key="3">
    <source>
        <dbReference type="Proteomes" id="UP000176864"/>
    </source>
</evidence>
<dbReference type="PANTHER" id="PTHR43861:SF1">
    <property type="entry name" value="TRANS-ACONITATE 2-METHYLTRANSFERASE"/>
    <property type="match status" value="1"/>
</dbReference>
<dbReference type="InterPro" id="IPR029063">
    <property type="entry name" value="SAM-dependent_MTases_sf"/>
</dbReference>
<dbReference type="GO" id="GO:0008757">
    <property type="term" value="F:S-adenosylmethionine-dependent methyltransferase activity"/>
    <property type="evidence" value="ECO:0007669"/>
    <property type="project" value="InterPro"/>
</dbReference>
<dbReference type="Pfam" id="PF08241">
    <property type="entry name" value="Methyltransf_11"/>
    <property type="match status" value="1"/>
</dbReference>
<evidence type="ECO:0000259" key="1">
    <source>
        <dbReference type="Pfam" id="PF08241"/>
    </source>
</evidence>
<dbReference type="AlphaFoldDB" id="A0A1F5NJB5"/>
<dbReference type="Gene3D" id="3.40.50.150">
    <property type="entry name" value="Vaccinia Virus protein VP39"/>
    <property type="match status" value="1"/>
</dbReference>
<evidence type="ECO:0000313" key="2">
    <source>
        <dbReference type="EMBL" id="OGE77801.1"/>
    </source>
</evidence>
<dbReference type="SUPFAM" id="SSF53335">
    <property type="entry name" value="S-adenosyl-L-methionine-dependent methyltransferases"/>
    <property type="match status" value="1"/>
</dbReference>
<feature type="domain" description="Methyltransferase type 11" evidence="1">
    <location>
        <begin position="42"/>
        <end position="137"/>
    </location>
</feature>
<gene>
    <name evidence="2" type="ORF">A2751_01980</name>
</gene>
<dbReference type="EMBL" id="MFEK01000016">
    <property type="protein sequence ID" value="OGE77801.1"/>
    <property type="molecule type" value="Genomic_DNA"/>
</dbReference>
<name>A0A1F5NJB5_9BACT</name>
<dbReference type="CDD" id="cd02440">
    <property type="entry name" value="AdoMet_MTases"/>
    <property type="match status" value="1"/>
</dbReference>
<reference evidence="2 3" key="1">
    <citation type="journal article" date="2016" name="Nat. Commun.">
        <title>Thousands of microbial genomes shed light on interconnected biogeochemical processes in an aquifer system.</title>
        <authorList>
            <person name="Anantharaman K."/>
            <person name="Brown C.T."/>
            <person name="Hug L.A."/>
            <person name="Sharon I."/>
            <person name="Castelle C.J."/>
            <person name="Probst A.J."/>
            <person name="Thomas B.C."/>
            <person name="Singh A."/>
            <person name="Wilkins M.J."/>
            <person name="Karaoz U."/>
            <person name="Brodie E.L."/>
            <person name="Williams K.H."/>
            <person name="Hubbard S.S."/>
            <person name="Banfield J.F."/>
        </authorList>
    </citation>
    <scope>NUCLEOTIDE SEQUENCE [LARGE SCALE GENOMIC DNA]</scope>
</reference>
<comment type="caution">
    <text evidence="2">The sequence shown here is derived from an EMBL/GenBank/DDBJ whole genome shotgun (WGS) entry which is preliminary data.</text>
</comment>
<sequence>MAKMNQLEKFFVNSRLQYYLHRWFGFGRFLEKLPSTSYGDILEIGAGVGFTSQLLSEKYPNARILATDFDEGSIEIAKQKKHSSNISFHQADATKLTLSDSQFDAAFSILTLHHIHDFENAIAELARIVKRDGDVYIMDMPSASFNFTHFRRNVVPGVFTKSDLIKIGERHGLKMQDCGGKYLFKLCGKKYDKPAQKICTFS</sequence>
<dbReference type="PANTHER" id="PTHR43861">
    <property type="entry name" value="TRANS-ACONITATE 2-METHYLTRANSFERASE-RELATED"/>
    <property type="match status" value="1"/>
</dbReference>
<accession>A0A1F5NJB5</accession>
<dbReference type="STRING" id="1817824.A2751_01980"/>